<reference evidence="2" key="1">
    <citation type="journal article" date="2021" name="Int. J. Syst. Evol. Microbiol.">
        <title>Actinocatenispora comari sp. nov., an endophytic actinomycete isolated from aerial parts of Comarum salesowianum.</title>
        <authorList>
            <person name="Oyunbileg N."/>
            <person name="Iizaka Y."/>
            <person name="Hamada M."/>
            <person name="Davaapurev B.O."/>
            <person name="Fukumoto A."/>
            <person name="Tsetseg B."/>
            <person name="Kato F."/>
            <person name="Tamura T."/>
            <person name="Batkhuu J."/>
            <person name="Anzai Y."/>
        </authorList>
    </citation>
    <scope>NUCLEOTIDE SEQUENCE [LARGE SCALE GENOMIC DNA]</scope>
    <source>
        <strain evidence="2">NUM-2625</strain>
    </source>
</reference>
<name>A0A8J4EL88_9ACTN</name>
<evidence type="ECO:0000313" key="1">
    <source>
        <dbReference type="EMBL" id="GIL25344.1"/>
    </source>
</evidence>
<gene>
    <name evidence="1" type="ORF">NUM_05990</name>
</gene>
<accession>A0A8J4EL88</accession>
<dbReference type="RefSeq" id="WP_207122974.1">
    <property type="nucleotide sequence ID" value="NZ_BOPO01000006.1"/>
</dbReference>
<sequence length="74" mass="7983">MPLPNAFCAKPLAVTFPTFRAITPAAQFARLGEQFANMEADRFGTNSFTDMVTTVAQIERSLGIDNLADFTPAG</sequence>
<keyword evidence="2" id="KW-1185">Reference proteome</keyword>
<dbReference type="Proteomes" id="UP000614996">
    <property type="component" value="Unassembled WGS sequence"/>
</dbReference>
<organism evidence="1 2">
    <name type="scientific">Actinocatenispora comari</name>
    <dbReference type="NCBI Taxonomy" id="2807577"/>
    <lineage>
        <taxon>Bacteria</taxon>
        <taxon>Bacillati</taxon>
        <taxon>Actinomycetota</taxon>
        <taxon>Actinomycetes</taxon>
        <taxon>Micromonosporales</taxon>
        <taxon>Micromonosporaceae</taxon>
        <taxon>Actinocatenispora</taxon>
    </lineage>
</organism>
<comment type="caution">
    <text evidence="1">The sequence shown here is derived from an EMBL/GenBank/DDBJ whole genome shotgun (WGS) entry which is preliminary data.</text>
</comment>
<proteinExistence type="predicted"/>
<protein>
    <submittedName>
        <fullName evidence="1">Uncharacterized protein</fullName>
    </submittedName>
</protein>
<dbReference type="AlphaFoldDB" id="A0A8J4EL88"/>
<evidence type="ECO:0000313" key="2">
    <source>
        <dbReference type="Proteomes" id="UP000614996"/>
    </source>
</evidence>
<dbReference type="EMBL" id="BOPO01000006">
    <property type="protein sequence ID" value="GIL25344.1"/>
    <property type="molecule type" value="Genomic_DNA"/>
</dbReference>